<feature type="region of interest" description="Disordered" evidence="1">
    <location>
        <begin position="202"/>
        <end position="235"/>
    </location>
</feature>
<feature type="region of interest" description="Disordered" evidence="1">
    <location>
        <begin position="1"/>
        <end position="54"/>
    </location>
</feature>
<feature type="compositionally biased region" description="Basic and acidic residues" evidence="1">
    <location>
        <begin position="339"/>
        <end position="348"/>
    </location>
</feature>
<feature type="compositionally biased region" description="Acidic residues" evidence="1">
    <location>
        <begin position="575"/>
        <end position="586"/>
    </location>
</feature>
<dbReference type="Proteomes" id="UP000076552">
    <property type="component" value="Unassembled WGS sequence"/>
</dbReference>
<protein>
    <recommendedName>
        <fullName evidence="2">Myb-like domain-containing protein</fullName>
    </recommendedName>
</protein>
<sequence length="672" mass="74086">MVHTKFKGLDVQSMERLYEKHERRKRQRAEQKRQHKRKEQQQQQQQQQKQAQLPPMALVTPLGQNFEVPSPTNVHTRSWTSSDLFASIGDIDFGSVENLGIAEAYIQCDFAPTVESVAPSPEISGIISTMPKPTFSNDINSPSALWSSCAPLPARPSTAQAPHVEANPSSAEELSLTPNLARWVAGQLRLTNSVANCMDASGVEVEDEDGNESSASYDANETSDDDRGSDDDDIGVENCHQEMAVPRSQLAENDPPGSVVLQVLSESNSAAHDCLESSPVAKDPFLSDSAEAPVGSLGELKESQIGGLLPTPASDDASDSGQGSHVTYWKRRGGGPHEGGCESHELRPVKRMRSRKVDNGTESPALPSRTLRALPSRVPASKSSNRLSNEIETQPCRSAGTPERSEADGPIGLVHDGKNTVRPKRSRYNEAPRDRTPTISDSSSLHLNHLSSTHDQTERWRLAPPPPVTITANPPATICHTCGFSAKHLLRMINTFEALNGGNAQLPGDEKRMDMLELFLGFTKNYATERLPYNETSTGKYETYNTTHQDHAAEAAVGPSHSNVFKPDDGSNDNNTDDNNTDDNNTDDNNSQSDDNRIDSDSSDCCLSPDSLEGNVNKSKRRRWTDWEEERLRVYIEEGKEWSWIAKRLHRSEPAVTQHWVIMQRQDKETAT</sequence>
<keyword evidence="4" id="KW-1185">Reference proteome</keyword>
<gene>
    <name evidence="3" type="ORF">CT0861_00349</name>
</gene>
<feature type="region of interest" description="Disordered" evidence="1">
    <location>
        <begin position="554"/>
        <end position="623"/>
    </location>
</feature>
<proteinExistence type="predicted"/>
<evidence type="ECO:0000313" key="3">
    <source>
        <dbReference type="EMBL" id="KZL67544.1"/>
    </source>
</evidence>
<name>A0A166Q5V8_9PEZI</name>
<dbReference type="PROSITE" id="PS50090">
    <property type="entry name" value="MYB_LIKE"/>
    <property type="match status" value="1"/>
</dbReference>
<dbReference type="EMBL" id="LFIV01000145">
    <property type="protein sequence ID" value="KZL67544.1"/>
    <property type="molecule type" value="Genomic_DNA"/>
</dbReference>
<accession>A0A166Q5V8</accession>
<evidence type="ECO:0000313" key="4">
    <source>
        <dbReference type="Proteomes" id="UP000076552"/>
    </source>
</evidence>
<dbReference type="AlphaFoldDB" id="A0A166Q5V8"/>
<comment type="caution">
    <text evidence="3">The sequence shown here is derived from an EMBL/GenBank/DDBJ whole genome shotgun (WGS) entry which is preliminary data.</text>
</comment>
<feature type="compositionally biased region" description="Low complexity" evidence="1">
    <location>
        <begin position="41"/>
        <end position="52"/>
    </location>
</feature>
<feature type="region of interest" description="Disordered" evidence="1">
    <location>
        <begin position="305"/>
        <end position="446"/>
    </location>
</feature>
<feature type="compositionally biased region" description="Basic residues" evidence="1">
    <location>
        <begin position="22"/>
        <end position="38"/>
    </location>
</feature>
<evidence type="ECO:0000256" key="1">
    <source>
        <dbReference type="SAM" id="MobiDB-lite"/>
    </source>
</evidence>
<dbReference type="CDD" id="cd00167">
    <property type="entry name" value="SANT"/>
    <property type="match status" value="1"/>
</dbReference>
<feature type="compositionally biased region" description="Basic and acidic residues" evidence="1">
    <location>
        <begin position="427"/>
        <end position="436"/>
    </location>
</feature>
<evidence type="ECO:0000259" key="2">
    <source>
        <dbReference type="PROSITE" id="PS50090"/>
    </source>
</evidence>
<organism evidence="3 4">
    <name type="scientific">Colletotrichum tofieldiae</name>
    <dbReference type="NCBI Taxonomy" id="708197"/>
    <lineage>
        <taxon>Eukaryota</taxon>
        <taxon>Fungi</taxon>
        <taxon>Dikarya</taxon>
        <taxon>Ascomycota</taxon>
        <taxon>Pezizomycotina</taxon>
        <taxon>Sordariomycetes</taxon>
        <taxon>Hypocreomycetidae</taxon>
        <taxon>Glomerellales</taxon>
        <taxon>Glomerellaceae</taxon>
        <taxon>Colletotrichum</taxon>
        <taxon>Colletotrichum spaethianum species complex</taxon>
    </lineage>
</organism>
<feature type="compositionally biased region" description="Acidic residues" evidence="1">
    <location>
        <begin position="221"/>
        <end position="235"/>
    </location>
</feature>
<reference evidence="3 4" key="1">
    <citation type="submission" date="2015-06" db="EMBL/GenBank/DDBJ databases">
        <title>Survival trade-offs in plant roots during colonization by closely related pathogenic and mutualistic fungi.</title>
        <authorList>
            <person name="Hacquard S."/>
            <person name="Kracher B."/>
            <person name="Hiruma K."/>
            <person name="Weinman A."/>
            <person name="Muench P."/>
            <person name="Garrido Oter R."/>
            <person name="Ver Loren van Themaat E."/>
            <person name="Dallerey J.-F."/>
            <person name="Damm U."/>
            <person name="Henrissat B."/>
            <person name="Lespinet O."/>
            <person name="Thon M."/>
            <person name="Kemen E."/>
            <person name="McHardy A.C."/>
            <person name="Schulze-Lefert P."/>
            <person name="O'Connell R.J."/>
        </authorList>
    </citation>
    <scope>NUCLEOTIDE SEQUENCE [LARGE SCALE GENOMIC DNA]</scope>
    <source>
        <strain evidence="3 4">0861</strain>
    </source>
</reference>
<feature type="domain" description="Myb-like" evidence="2">
    <location>
        <begin position="616"/>
        <end position="660"/>
    </location>
</feature>
<dbReference type="InterPro" id="IPR001005">
    <property type="entry name" value="SANT/Myb"/>
</dbReference>
<feature type="compositionally biased region" description="Low complexity" evidence="1">
    <location>
        <begin position="603"/>
        <end position="612"/>
    </location>
</feature>
<feature type="compositionally biased region" description="Polar residues" evidence="1">
    <location>
        <begin position="381"/>
        <end position="396"/>
    </location>
</feature>